<feature type="domain" description="Reverse transcriptase" evidence="1">
    <location>
        <begin position="1"/>
        <end position="122"/>
    </location>
</feature>
<dbReference type="PANTHER" id="PTHR19446">
    <property type="entry name" value="REVERSE TRANSCRIPTASES"/>
    <property type="match status" value="1"/>
</dbReference>
<evidence type="ECO:0000259" key="1">
    <source>
        <dbReference type="PROSITE" id="PS50878"/>
    </source>
</evidence>
<gene>
    <name evidence="2" type="ORF">FOZ63_020969</name>
</gene>
<dbReference type="InterPro" id="IPR000477">
    <property type="entry name" value="RT_dom"/>
</dbReference>
<feature type="non-terminal residue" evidence="2">
    <location>
        <position position="122"/>
    </location>
</feature>
<name>A0A7J6S8D6_PEROL</name>
<sequence length="122" mass="13023">IGGRLETPVVHGFCKGKSVDTAASRIVEAFRAGRKRSKRAPVALIQLDVQNAFPSVKHSHILATLARYGVPRYLIDIAASYLKGQSVAATYGVPQGSALGPFLFLLSTLPLIDAFVGMEEKG</sequence>
<evidence type="ECO:0000313" key="2">
    <source>
        <dbReference type="EMBL" id="KAF4729214.1"/>
    </source>
</evidence>
<comment type="caution">
    <text evidence="2">The sequence shown here is derived from an EMBL/GenBank/DDBJ whole genome shotgun (WGS) entry which is preliminary data.</text>
</comment>
<keyword evidence="3" id="KW-1185">Reference proteome</keyword>
<evidence type="ECO:0000313" key="3">
    <source>
        <dbReference type="Proteomes" id="UP000553632"/>
    </source>
</evidence>
<feature type="non-terminal residue" evidence="2">
    <location>
        <position position="1"/>
    </location>
</feature>
<dbReference type="AlphaFoldDB" id="A0A7J6S8D6"/>
<dbReference type="PROSITE" id="PS50878">
    <property type="entry name" value="RT_POL"/>
    <property type="match status" value="1"/>
</dbReference>
<dbReference type="Proteomes" id="UP000553632">
    <property type="component" value="Unassembled WGS sequence"/>
</dbReference>
<accession>A0A7J6S8D6</accession>
<protein>
    <recommendedName>
        <fullName evidence="1">Reverse transcriptase domain-containing protein</fullName>
    </recommendedName>
</protein>
<dbReference type="Pfam" id="PF00078">
    <property type="entry name" value="RVT_1"/>
    <property type="match status" value="1"/>
</dbReference>
<dbReference type="EMBL" id="JABANO010020001">
    <property type="protein sequence ID" value="KAF4729214.1"/>
    <property type="molecule type" value="Genomic_DNA"/>
</dbReference>
<proteinExistence type="predicted"/>
<reference evidence="2 3" key="1">
    <citation type="submission" date="2020-04" db="EMBL/GenBank/DDBJ databases">
        <title>Perkinsus olseni comparative genomics.</title>
        <authorList>
            <person name="Bogema D.R."/>
        </authorList>
    </citation>
    <scope>NUCLEOTIDE SEQUENCE [LARGE SCALE GENOMIC DNA]</scope>
    <source>
        <strain evidence="2 3">ATCC PRA-207</strain>
    </source>
</reference>
<organism evidence="2 3">
    <name type="scientific">Perkinsus olseni</name>
    <name type="common">Perkinsus atlanticus</name>
    <dbReference type="NCBI Taxonomy" id="32597"/>
    <lineage>
        <taxon>Eukaryota</taxon>
        <taxon>Sar</taxon>
        <taxon>Alveolata</taxon>
        <taxon>Perkinsozoa</taxon>
        <taxon>Perkinsea</taxon>
        <taxon>Perkinsida</taxon>
        <taxon>Perkinsidae</taxon>
        <taxon>Perkinsus</taxon>
    </lineage>
</organism>